<dbReference type="SUPFAM" id="SSF54534">
    <property type="entry name" value="FKBP-like"/>
    <property type="match status" value="1"/>
</dbReference>
<dbReference type="GO" id="GO:0003755">
    <property type="term" value="F:peptidyl-prolyl cis-trans isomerase activity"/>
    <property type="evidence" value="ECO:0007669"/>
    <property type="project" value="UniProtKB-KW"/>
</dbReference>
<evidence type="ECO:0000313" key="8">
    <source>
        <dbReference type="EMBL" id="CAZ84717.1"/>
    </source>
</evidence>
<sequence length="79" mass="8584">MGVKIECIVAGDGKNYPKTGDKVTMHYVGTLADGTRFDSSLDRGMPFKTKIGVGNVIKGELTAALYTSILFWLLQPPHL</sequence>
<dbReference type="AlphaFoldDB" id="D5GJM4"/>
<dbReference type="InterPro" id="IPR046357">
    <property type="entry name" value="PPIase_dom_sf"/>
</dbReference>
<accession>D5GJM4</accession>
<dbReference type="GeneID" id="9186751"/>
<dbReference type="STRING" id="656061.D5GJM4"/>
<dbReference type="Gene3D" id="3.10.50.40">
    <property type="match status" value="1"/>
</dbReference>
<comment type="similarity">
    <text evidence="5">Belongs to the FKBP-type PPIase family. FKBP1 subfamily.</text>
</comment>
<dbReference type="KEGG" id="tml:GSTUM_00009075001"/>
<reference evidence="8 9" key="1">
    <citation type="journal article" date="2010" name="Nature">
        <title>Perigord black truffle genome uncovers evolutionary origins and mechanisms of symbiosis.</title>
        <authorList>
            <person name="Martin F."/>
            <person name="Kohler A."/>
            <person name="Murat C."/>
            <person name="Balestrini R."/>
            <person name="Coutinho P.M."/>
            <person name="Jaillon O."/>
            <person name="Montanini B."/>
            <person name="Morin E."/>
            <person name="Noel B."/>
            <person name="Percudani R."/>
            <person name="Porcel B."/>
            <person name="Rubini A."/>
            <person name="Amicucci A."/>
            <person name="Amselem J."/>
            <person name="Anthouard V."/>
            <person name="Arcioni S."/>
            <person name="Artiguenave F."/>
            <person name="Aury J.M."/>
            <person name="Ballario P."/>
            <person name="Bolchi A."/>
            <person name="Brenna A."/>
            <person name="Brun A."/>
            <person name="Buee M."/>
            <person name="Cantarel B."/>
            <person name="Chevalier G."/>
            <person name="Couloux A."/>
            <person name="Da Silva C."/>
            <person name="Denoeud F."/>
            <person name="Duplessis S."/>
            <person name="Ghignone S."/>
            <person name="Hilselberger B."/>
            <person name="Iotti M."/>
            <person name="Marcais B."/>
            <person name="Mello A."/>
            <person name="Miranda M."/>
            <person name="Pacioni G."/>
            <person name="Quesneville H."/>
            <person name="Riccioni C."/>
            <person name="Ruotolo R."/>
            <person name="Splivallo R."/>
            <person name="Stocchi V."/>
            <person name="Tisserant E."/>
            <person name="Viscomi A.R."/>
            <person name="Zambonelli A."/>
            <person name="Zampieri E."/>
            <person name="Henrissat B."/>
            <person name="Lebrun M.H."/>
            <person name="Paolocci F."/>
            <person name="Bonfante P."/>
            <person name="Ottonello S."/>
            <person name="Wincker P."/>
        </authorList>
    </citation>
    <scope>NUCLEOTIDE SEQUENCE [LARGE SCALE GENOMIC DNA]</scope>
    <source>
        <strain evidence="8 9">Mel28</strain>
    </source>
</reference>
<evidence type="ECO:0000256" key="3">
    <source>
        <dbReference type="ARBA" id="ARBA00023110"/>
    </source>
</evidence>
<evidence type="ECO:0000256" key="4">
    <source>
        <dbReference type="ARBA" id="ARBA00023235"/>
    </source>
</evidence>
<dbReference type="PANTHER" id="PTHR10516">
    <property type="entry name" value="PEPTIDYL-PROLYL CIS-TRANS ISOMERASE"/>
    <property type="match status" value="1"/>
</dbReference>
<dbReference type="InParanoid" id="D5GJM4"/>
<proteinExistence type="inferred from homology"/>
<protein>
    <recommendedName>
        <fullName evidence="2 6">peptidylprolyl isomerase</fullName>
        <ecNumber evidence="2 6">5.2.1.8</ecNumber>
    </recommendedName>
</protein>
<dbReference type="EC" id="5.2.1.8" evidence="2 6"/>
<evidence type="ECO:0000259" key="7">
    <source>
        <dbReference type="PROSITE" id="PS50059"/>
    </source>
</evidence>
<keyword evidence="3 6" id="KW-0697">Rotamase</keyword>
<dbReference type="PROSITE" id="PS50059">
    <property type="entry name" value="FKBP_PPIASE"/>
    <property type="match status" value="1"/>
</dbReference>
<dbReference type="EMBL" id="FN430332">
    <property type="protein sequence ID" value="CAZ84717.1"/>
    <property type="molecule type" value="Genomic_DNA"/>
</dbReference>
<dbReference type="Proteomes" id="UP000006911">
    <property type="component" value="Unassembled WGS sequence"/>
</dbReference>
<evidence type="ECO:0000256" key="5">
    <source>
        <dbReference type="ARBA" id="ARBA00038106"/>
    </source>
</evidence>
<dbReference type="GO" id="GO:0005737">
    <property type="term" value="C:cytoplasm"/>
    <property type="evidence" value="ECO:0007669"/>
    <property type="project" value="TreeGrafter"/>
</dbReference>
<evidence type="ECO:0000256" key="2">
    <source>
        <dbReference type="ARBA" id="ARBA00013194"/>
    </source>
</evidence>
<name>D5GJM4_TUBMM</name>
<gene>
    <name evidence="8" type="ORF">GSTUM_00009075001</name>
</gene>
<evidence type="ECO:0000313" key="9">
    <source>
        <dbReference type="Proteomes" id="UP000006911"/>
    </source>
</evidence>
<dbReference type="eggNOG" id="KOG0544">
    <property type="taxonomic scope" value="Eukaryota"/>
</dbReference>
<evidence type="ECO:0000256" key="1">
    <source>
        <dbReference type="ARBA" id="ARBA00000971"/>
    </source>
</evidence>
<dbReference type="RefSeq" id="XP_002840526.1">
    <property type="nucleotide sequence ID" value="XM_002840480.1"/>
</dbReference>
<dbReference type="Pfam" id="PF00254">
    <property type="entry name" value="FKBP_C"/>
    <property type="match status" value="1"/>
</dbReference>
<dbReference type="InterPro" id="IPR050689">
    <property type="entry name" value="FKBP-type_PPIase"/>
</dbReference>
<dbReference type="PANTHER" id="PTHR10516:SF443">
    <property type="entry name" value="FK506-BINDING PROTEIN 59-RELATED"/>
    <property type="match status" value="1"/>
</dbReference>
<keyword evidence="9" id="KW-1185">Reference proteome</keyword>
<evidence type="ECO:0000256" key="6">
    <source>
        <dbReference type="PROSITE-ProRule" id="PRU00277"/>
    </source>
</evidence>
<keyword evidence="4 6" id="KW-0413">Isomerase</keyword>
<comment type="catalytic activity">
    <reaction evidence="1 6">
        <text>[protein]-peptidylproline (omega=180) = [protein]-peptidylproline (omega=0)</text>
        <dbReference type="Rhea" id="RHEA:16237"/>
        <dbReference type="Rhea" id="RHEA-COMP:10747"/>
        <dbReference type="Rhea" id="RHEA-COMP:10748"/>
        <dbReference type="ChEBI" id="CHEBI:83833"/>
        <dbReference type="ChEBI" id="CHEBI:83834"/>
        <dbReference type="EC" id="5.2.1.8"/>
    </reaction>
</comment>
<organism evidence="8 9">
    <name type="scientific">Tuber melanosporum (strain Mel28)</name>
    <name type="common">Perigord black truffle</name>
    <dbReference type="NCBI Taxonomy" id="656061"/>
    <lineage>
        <taxon>Eukaryota</taxon>
        <taxon>Fungi</taxon>
        <taxon>Dikarya</taxon>
        <taxon>Ascomycota</taxon>
        <taxon>Pezizomycotina</taxon>
        <taxon>Pezizomycetes</taxon>
        <taxon>Pezizales</taxon>
        <taxon>Tuberaceae</taxon>
        <taxon>Tuber</taxon>
    </lineage>
</organism>
<dbReference type="InterPro" id="IPR001179">
    <property type="entry name" value="PPIase_FKBP_dom"/>
</dbReference>
<feature type="domain" description="PPIase FKBP-type" evidence="7">
    <location>
        <begin position="20"/>
        <end position="59"/>
    </location>
</feature>
<dbReference type="HOGENOM" id="CLU_196166_0_0_1"/>